<dbReference type="InterPro" id="IPR029033">
    <property type="entry name" value="His_PPase_superfam"/>
</dbReference>
<name>A0A4Q9KIR4_PROTD</name>
<dbReference type="SMART" id="SM00855">
    <property type="entry name" value="PGAM"/>
    <property type="match status" value="1"/>
</dbReference>
<proteinExistence type="predicted"/>
<protein>
    <submittedName>
        <fullName evidence="3">Histidine phosphatase family protein</fullName>
    </submittedName>
</protein>
<evidence type="ECO:0000313" key="4">
    <source>
        <dbReference type="Proteomes" id="UP000291933"/>
    </source>
</evidence>
<evidence type="ECO:0000256" key="2">
    <source>
        <dbReference type="PIRSR" id="PIRSR613078-2"/>
    </source>
</evidence>
<feature type="binding site" evidence="2">
    <location>
        <begin position="79"/>
        <end position="82"/>
    </location>
    <ligand>
        <name>substrate</name>
    </ligand>
</feature>
<dbReference type="OrthoDB" id="4697614at2"/>
<reference evidence="3 4" key="1">
    <citation type="submission" date="2019-01" db="EMBL/GenBank/DDBJ databases">
        <title>Lactibacter flavus gen. nov., sp. nov., a novel bacterium of the family Propionibacteriaceae isolated from raw milk and dairy products.</title>
        <authorList>
            <person name="Huptas C."/>
            <person name="Wenning M."/>
            <person name="Breitenwieser F."/>
            <person name="Doll E."/>
            <person name="Von Neubeck M."/>
            <person name="Busse H.-J."/>
            <person name="Scherer S."/>
        </authorList>
    </citation>
    <scope>NUCLEOTIDE SEQUENCE [LARGE SCALE GENOMIC DNA]</scope>
    <source>
        <strain evidence="3 4">DSM 22130</strain>
    </source>
</reference>
<keyword evidence="4" id="KW-1185">Reference proteome</keyword>
<sequence>MTDLYLVRHGETAWSKSGQHTSTTDLDLTANGEDQARALTGRLNRADFGLVLCSPRQRAQDTARLAGFGDFEVEPNLAEWNYGDYEGLTSAQIRERHPGWRIWFNGCPGGEDALEVRRRLTRVVDRVRSSGVDKAICFGHGHASRVLALAWLDFPIIFGQSFPVEVASVSVLGREKESWAVLRWNS</sequence>
<feature type="binding site" evidence="2">
    <location>
        <position position="58"/>
    </location>
    <ligand>
        <name>substrate</name>
    </ligand>
</feature>
<organism evidence="3 4">
    <name type="scientific">Propioniciclava tarda</name>
    <dbReference type="NCBI Taxonomy" id="433330"/>
    <lineage>
        <taxon>Bacteria</taxon>
        <taxon>Bacillati</taxon>
        <taxon>Actinomycetota</taxon>
        <taxon>Actinomycetes</taxon>
        <taxon>Propionibacteriales</taxon>
        <taxon>Propionibacteriaceae</taxon>
        <taxon>Propioniciclava</taxon>
    </lineage>
</organism>
<dbReference type="RefSeq" id="WP_131172686.1">
    <property type="nucleotide sequence ID" value="NZ_FXTL01000015.1"/>
</dbReference>
<comment type="caution">
    <text evidence="3">The sequence shown here is derived from an EMBL/GenBank/DDBJ whole genome shotgun (WGS) entry which is preliminary data.</text>
</comment>
<dbReference type="Pfam" id="PF00300">
    <property type="entry name" value="His_Phos_1"/>
    <property type="match status" value="1"/>
</dbReference>
<dbReference type="PANTHER" id="PTHR48100:SF15">
    <property type="entry name" value="SEDOHEPTULOSE 1,7-BISPHOSPHATASE"/>
    <property type="match status" value="1"/>
</dbReference>
<evidence type="ECO:0000313" key="3">
    <source>
        <dbReference type="EMBL" id="TBT94297.1"/>
    </source>
</evidence>
<accession>A0A4Q9KIR4</accession>
<dbReference type="InterPro" id="IPR050275">
    <property type="entry name" value="PGM_Phosphatase"/>
</dbReference>
<feature type="active site" description="Tele-phosphohistidine intermediate" evidence="1">
    <location>
        <position position="9"/>
    </location>
</feature>
<evidence type="ECO:0000256" key="1">
    <source>
        <dbReference type="PIRSR" id="PIRSR613078-1"/>
    </source>
</evidence>
<dbReference type="GO" id="GO:0016791">
    <property type="term" value="F:phosphatase activity"/>
    <property type="evidence" value="ECO:0007669"/>
    <property type="project" value="TreeGrafter"/>
</dbReference>
<dbReference type="AlphaFoldDB" id="A0A4Q9KIR4"/>
<dbReference type="SUPFAM" id="SSF53254">
    <property type="entry name" value="Phosphoglycerate mutase-like"/>
    <property type="match status" value="1"/>
</dbReference>
<dbReference type="Proteomes" id="UP000291933">
    <property type="component" value="Unassembled WGS sequence"/>
</dbReference>
<dbReference type="PANTHER" id="PTHR48100">
    <property type="entry name" value="BROAD-SPECIFICITY PHOSPHATASE YOR283W-RELATED"/>
    <property type="match status" value="1"/>
</dbReference>
<dbReference type="InterPro" id="IPR013078">
    <property type="entry name" value="His_Pase_superF_clade-1"/>
</dbReference>
<gene>
    <name evidence="3" type="ORF">ET996_11410</name>
</gene>
<dbReference type="EMBL" id="SDMR01000015">
    <property type="protein sequence ID" value="TBT94297.1"/>
    <property type="molecule type" value="Genomic_DNA"/>
</dbReference>
<dbReference type="CDD" id="cd07067">
    <property type="entry name" value="HP_PGM_like"/>
    <property type="match status" value="1"/>
</dbReference>
<dbReference type="Gene3D" id="3.40.50.1240">
    <property type="entry name" value="Phosphoglycerate mutase-like"/>
    <property type="match status" value="1"/>
</dbReference>
<feature type="active site" description="Proton donor/acceptor" evidence="1">
    <location>
        <position position="79"/>
    </location>
</feature>